<feature type="transmembrane region" description="Helical" evidence="1">
    <location>
        <begin position="20"/>
        <end position="44"/>
    </location>
</feature>
<dbReference type="EMBL" id="WKKZ01000576">
    <property type="protein sequence ID" value="MSE06063.1"/>
    <property type="molecule type" value="Genomic_DNA"/>
</dbReference>
<keyword evidence="1" id="KW-0812">Transmembrane</keyword>
<sequence length="60" mass="6632">MEKEKISQQLSAQVDVKHPWLAMTSMLIGAFVGMLSETSLNIALPTLGKVFNVEPSSLQW</sequence>
<proteinExistence type="predicted"/>
<dbReference type="AlphaFoldDB" id="A0A6A8LS68"/>
<name>A0A6A8LS68_9LACO</name>
<feature type="non-terminal residue" evidence="2">
    <location>
        <position position="60"/>
    </location>
</feature>
<keyword evidence="1" id="KW-1133">Transmembrane helix</keyword>
<dbReference type="SUPFAM" id="SSF103473">
    <property type="entry name" value="MFS general substrate transporter"/>
    <property type="match status" value="1"/>
</dbReference>
<gene>
    <name evidence="2" type="ORF">GKC34_09725</name>
</gene>
<dbReference type="InterPro" id="IPR036259">
    <property type="entry name" value="MFS_trans_sf"/>
</dbReference>
<keyword evidence="1" id="KW-0472">Membrane</keyword>
<protein>
    <submittedName>
        <fullName evidence="2">MFS transporter</fullName>
    </submittedName>
</protein>
<accession>A0A6A8LS68</accession>
<reference evidence="2 3" key="1">
    <citation type="submission" date="2019-11" db="EMBL/GenBank/DDBJ databases">
        <title>Draft Genome Sequence of Plant Growth-Promoting Rhizosphere-Associated Bacteria.</title>
        <authorList>
            <person name="Vasilyev I.Y."/>
            <person name="Radchenko V."/>
            <person name="Ilnitskaya E.V."/>
        </authorList>
    </citation>
    <scope>NUCLEOTIDE SEQUENCE [LARGE SCALE GENOMIC DNA]</scope>
    <source>
        <strain evidence="2 3">VRA_1sq_f</strain>
    </source>
</reference>
<evidence type="ECO:0000313" key="2">
    <source>
        <dbReference type="EMBL" id="MSE06063.1"/>
    </source>
</evidence>
<comment type="caution">
    <text evidence="2">The sequence shown here is derived from an EMBL/GenBank/DDBJ whole genome shotgun (WGS) entry which is preliminary data.</text>
</comment>
<organism evidence="2 3">
    <name type="scientific">Ligilactobacillus salivarius</name>
    <dbReference type="NCBI Taxonomy" id="1624"/>
    <lineage>
        <taxon>Bacteria</taxon>
        <taxon>Bacillati</taxon>
        <taxon>Bacillota</taxon>
        <taxon>Bacilli</taxon>
        <taxon>Lactobacillales</taxon>
        <taxon>Lactobacillaceae</taxon>
        <taxon>Ligilactobacillus</taxon>
    </lineage>
</organism>
<dbReference type="Proteomes" id="UP000437575">
    <property type="component" value="Unassembled WGS sequence"/>
</dbReference>
<evidence type="ECO:0000256" key="1">
    <source>
        <dbReference type="SAM" id="Phobius"/>
    </source>
</evidence>
<evidence type="ECO:0000313" key="3">
    <source>
        <dbReference type="Proteomes" id="UP000437575"/>
    </source>
</evidence>